<feature type="transmembrane region" description="Helical" evidence="6">
    <location>
        <begin position="225"/>
        <end position="253"/>
    </location>
</feature>
<dbReference type="OrthoDB" id="3701119at2"/>
<evidence type="ECO:0000256" key="6">
    <source>
        <dbReference type="SAM" id="Phobius"/>
    </source>
</evidence>
<keyword evidence="3 6" id="KW-0812">Transmembrane</keyword>
<keyword evidence="2" id="KW-1003">Cell membrane</keyword>
<comment type="subcellular location">
    <subcellularLocation>
        <location evidence="1">Cell membrane</location>
        <topology evidence="1">Multi-pass membrane protein</topology>
    </subcellularLocation>
</comment>
<evidence type="ECO:0000256" key="4">
    <source>
        <dbReference type="ARBA" id="ARBA00022989"/>
    </source>
</evidence>
<evidence type="ECO:0000313" key="8">
    <source>
        <dbReference type="Proteomes" id="UP000280008"/>
    </source>
</evidence>
<keyword evidence="8" id="KW-1185">Reference proteome</keyword>
<feature type="transmembrane region" description="Helical" evidence="6">
    <location>
        <begin position="159"/>
        <end position="179"/>
    </location>
</feature>
<keyword evidence="5 6" id="KW-0472">Membrane</keyword>
<sequence>MTITPQLDEKSGEQATPAGGLRRRAIWIIADQALSSLSNAGLTIGVARVVSDTQYGAFALAFTVYSLTLALSQSVTNQVLVIGYSAADSPKRHRAAMAGAGSAVVVGLAATVILVVAGLLVGIPVRETLIADAIVLPGLLLQDFWRTVFVAFGAPRKAFVNDLIWTVLWALAFAVLIALHIDMAAVYFLAWGLTGVAAAVYGIRQAGARPALGRARLWLLGHRDISVPSFANTLSAMGAIQVGFLIIASIGGVEVVGALRASQTLLGPLNIIGFALSAFAVPEIVRRDLRARGLILAAVGLSGVLVVAAAAWGAILLLLPDSVGRELLGDTWSGTRTTMPGLVLYYCSIVATTGATAVMKALNRMRSVLLTSVILGPLVLAFSVVGVIVQGDRGAAEGFGLAAAVVIVPCWILLVRDARRGKRPVDDVL</sequence>
<feature type="transmembrane region" description="Helical" evidence="6">
    <location>
        <begin position="185"/>
        <end position="204"/>
    </location>
</feature>
<dbReference type="PANTHER" id="PTHR30250">
    <property type="entry name" value="PST FAMILY PREDICTED COLANIC ACID TRANSPORTER"/>
    <property type="match status" value="1"/>
</dbReference>
<dbReference type="InterPro" id="IPR050833">
    <property type="entry name" value="Poly_Biosynth_Transport"/>
</dbReference>
<evidence type="ECO:0000313" key="7">
    <source>
        <dbReference type="EMBL" id="RKR73552.1"/>
    </source>
</evidence>
<dbReference type="PANTHER" id="PTHR30250:SF26">
    <property type="entry name" value="PSMA PROTEIN"/>
    <property type="match status" value="1"/>
</dbReference>
<dbReference type="EMBL" id="RBKS01000001">
    <property type="protein sequence ID" value="RKR73552.1"/>
    <property type="molecule type" value="Genomic_DNA"/>
</dbReference>
<protein>
    <submittedName>
        <fullName evidence="7">O-antigen/teichoic acid export membrane protein</fullName>
    </submittedName>
</protein>
<feature type="transmembrane region" description="Helical" evidence="6">
    <location>
        <begin position="96"/>
        <end position="123"/>
    </location>
</feature>
<dbReference type="GO" id="GO:0005886">
    <property type="term" value="C:plasma membrane"/>
    <property type="evidence" value="ECO:0007669"/>
    <property type="project" value="UniProtKB-SubCell"/>
</dbReference>
<feature type="transmembrane region" description="Helical" evidence="6">
    <location>
        <begin position="265"/>
        <end position="282"/>
    </location>
</feature>
<evidence type="ECO:0000256" key="2">
    <source>
        <dbReference type="ARBA" id="ARBA00022475"/>
    </source>
</evidence>
<feature type="transmembrane region" description="Helical" evidence="6">
    <location>
        <begin position="294"/>
        <end position="319"/>
    </location>
</feature>
<feature type="transmembrane region" description="Helical" evidence="6">
    <location>
        <begin position="395"/>
        <end position="414"/>
    </location>
</feature>
<feature type="transmembrane region" description="Helical" evidence="6">
    <location>
        <begin position="368"/>
        <end position="389"/>
    </location>
</feature>
<comment type="caution">
    <text evidence="7">The sequence shown here is derived from an EMBL/GenBank/DDBJ whole genome shotgun (WGS) entry which is preliminary data.</text>
</comment>
<reference evidence="7 8" key="1">
    <citation type="submission" date="2018-10" db="EMBL/GenBank/DDBJ databases">
        <title>Sequencing the genomes of 1000 actinobacteria strains.</title>
        <authorList>
            <person name="Klenk H.-P."/>
        </authorList>
    </citation>
    <scope>NUCLEOTIDE SEQUENCE [LARGE SCALE GENOMIC DNA]</scope>
    <source>
        <strain evidence="7 8">DSM 17894</strain>
    </source>
</reference>
<feature type="transmembrane region" description="Helical" evidence="6">
    <location>
        <begin position="339"/>
        <end position="359"/>
    </location>
</feature>
<organism evidence="7 8">
    <name type="scientific">Frondihabitans australicus</name>
    <dbReference type="NCBI Taxonomy" id="386892"/>
    <lineage>
        <taxon>Bacteria</taxon>
        <taxon>Bacillati</taxon>
        <taxon>Actinomycetota</taxon>
        <taxon>Actinomycetes</taxon>
        <taxon>Micrococcales</taxon>
        <taxon>Microbacteriaceae</taxon>
        <taxon>Frondihabitans</taxon>
    </lineage>
</organism>
<proteinExistence type="predicted"/>
<name>A0A495ICA2_9MICO</name>
<keyword evidence="4 6" id="KW-1133">Transmembrane helix</keyword>
<dbReference type="RefSeq" id="WP_121368405.1">
    <property type="nucleotide sequence ID" value="NZ_RBKS01000001.1"/>
</dbReference>
<accession>A0A495ICA2</accession>
<dbReference type="AlphaFoldDB" id="A0A495ICA2"/>
<evidence type="ECO:0000256" key="3">
    <source>
        <dbReference type="ARBA" id="ARBA00022692"/>
    </source>
</evidence>
<dbReference type="CDD" id="cd13126">
    <property type="entry name" value="MATE_like_11"/>
    <property type="match status" value="1"/>
</dbReference>
<dbReference type="Proteomes" id="UP000280008">
    <property type="component" value="Unassembled WGS sequence"/>
</dbReference>
<evidence type="ECO:0000256" key="1">
    <source>
        <dbReference type="ARBA" id="ARBA00004651"/>
    </source>
</evidence>
<evidence type="ECO:0000256" key="5">
    <source>
        <dbReference type="ARBA" id="ARBA00023136"/>
    </source>
</evidence>
<gene>
    <name evidence="7" type="ORF">C8E83_0645</name>
</gene>
<feature type="transmembrane region" description="Helical" evidence="6">
    <location>
        <begin position="129"/>
        <end position="152"/>
    </location>
</feature>